<dbReference type="EMBL" id="FOKI01000004">
    <property type="protein sequence ID" value="SFA84666.1"/>
    <property type="molecule type" value="Genomic_DNA"/>
</dbReference>
<evidence type="ECO:0000259" key="1">
    <source>
        <dbReference type="Pfam" id="PF13451"/>
    </source>
</evidence>
<organism evidence="2 3">
    <name type="scientific">Clostridium frigidicarnis</name>
    <dbReference type="NCBI Taxonomy" id="84698"/>
    <lineage>
        <taxon>Bacteria</taxon>
        <taxon>Bacillati</taxon>
        <taxon>Bacillota</taxon>
        <taxon>Clostridia</taxon>
        <taxon>Eubacteriales</taxon>
        <taxon>Clostridiaceae</taxon>
        <taxon>Clostridium</taxon>
    </lineage>
</organism>
<protein>
    <submittedName>
        <fullName evidence="2">Probable zinc-ribbon domain-containing protein</fullName>
    </submittedName>
</protein>
<sequence>MEDKTLVCVDCGNEFVFTAGEQEFYKEKGFDNEPKRCLDCRKAKKAQSNRRFER</sequence>
<evidence type="ECO:0000313" key="3">
    <source>
        <dbReference type="Proteomes" id="UP000198619"/>
    </source>
</evidence>
<dbReference type="Pfam" id="PF13451">
    <property type="entry name" value="zf_Tbcl"/>
    <property type="match status" value="1"/>
</dbReference>
<dbReference type="OrthoDB" id="5505402at2"/>
<accession>A0A1I0W9S6</accession>
<feature type="domain" description="Probable zinc-binding" evidence="1">
    <location>
        <begin position="2"/>
        <end position="48"/>
    </location>
</feature>
<gene>
    <name evidence="2" type="ORF">SAMN04488528_1004117</name>
</gene>
<keyword evidence="3" id="KW-1185">Reference proteome</keyword>
<dbReference type="RefSeq" id="WP_090038946.1">
    <property type="nucleotide sequence ID" value="NZ_FOKI01000004.1"/>
</dbReference>
<dbReference type="InterPro" id="IPR025306">
    <property type="entry name" value="Zn-bnd_dom_prob"/>
</dbReference>
<dbReference type="AlphaFoldDB" id="A0A1I0W9S6"/>
<dbReference type="Proteomes" id="UP000198619">
    <property type="component" value="Unassembled WGS sequence"/>
</dbReference>
<reference evidence="2 3" key="1">
    <citation type="submission" date="2016-10" db="EMBL/GenBank/DDBJ databases">
        <authorList>
            <person name="de Groot N.N."/>
        </authorList>
    </citation>
    <scope>NUCLEOTIDE SEQUENCE [LARGE SCALE GENOMIC DNA]</scope>
    <source>
        <strain evidence="2 3">DSM 12271</strain>
    </source>
</reference>
<dbReference type="STRING" id="84698.SAMN04488528_1004117"/>
<evidence type="ECO:0000313" key="2">
    <source>
        <dbReference type="EMBL" id="SFA84666.1"/>
    </source>
</evidence>
<name>A0A1I0W9S6_9CLOT</name>
<proteinExistence type="predicted"/>